<evidence type="ECO:0008006" key="4">
    <source>
        <dbReference type="Google" id="ProtNLM"/>
    </source>
</evidence>
<proteinExistence type="predicted"/>
<gene>
    <name evidence="2" type="ORF">CYY_004277</name>
</gene>
<dbReference type="AlphaFoldDB" id="A0A8J4PVP1"/>
<protein>
    <recommendedName>
        <fullName evidence="4">FNIP repeat-containing protein</fullName>
    </recommendedName>
</protein>
<dbReference type="OrthoDB" id="23870at2759"/>
<name>A0A8J4PVP1_9MYCE</name>
<dbReference type="EMBL" id="AJWJ01000148">
    <property type="protein sequence ID" value="KAF2074421.1"/>
    <property type="molecule type" value="Genomic_DNA"/>
</dbReference>
<evidence type="ECO:0000256" key="1">
    <source>
        <dbReference type="ARBA" id="ARBA00022737"/>
    </source>
</evidence>
<comment type="caution">
    <text evidence="2">The sequence shown here is derived from an EMBL/GenBank/DDBJ whole genome shotgun (WGS) entry which is preliminary data.</text>
</comment>
<dbReference type="Pfam" id="PF05725">
    <property type="entry name" value="FNIP"/>
    <property type="match status" value="5"/>
</dbReference>
<dbReference type="PANTHER" id="PTHR32134">
    <property type="entry name" value="FNIP REPEAT-CONTAINING PROTEIN"/>
    <property type="match status" value="1"/>
</dbReference>
<evidence type="ECO:0000313" key="2">
    <source>
        <dbReference type="EMBL" id="KAF2074421.1"/>
    </source>
</evidence>
<dbReference type="Proteomes" id="UP000695562">
    <property type="component" value="Unassembled WGS sequence"/>
</dbReference>
<sequence length="594" mass="67987">MSTNPFLTNENLFFTVFRDKFLNHKIRNEKFDNQLLTVTIPYLNHNHKNLKDLLGSITLFCFIATEKDLMDYKNSNYSHMIQGLIYKLPELKAGYLKDGLEVMAFNTDTLSIEPNSIPDSVYKLVIKSKTPYLPKNICPPSLKIFIWYQLSCNITSDFLPDGLLYLELNVSPLFRHQFKMVDSLPSSLTEITCNNFLGFFPKNQLPNELNKLSLATDLTTFSQNFPLIYSKIQRYSLLLMESVMDFSVLIGHKITKLDLACTYHNRIHVGELPETLLELFLRTYNFPLDANVFPQGLQKLELGDYNLEPLKPNVLPDSITEMKLYNYNHPLNIQVLPNSLKKLSLIIFSQPLLPGSLPNSLEILYTNQFNHPLLPLVLPESLKKLTMATFNQKLRIGSLPSNLLHLEIPLYKRKLKEGCLPDKIKTLLFNHQRKLFFNQKENIIIPPSVTHLISHYNGTIIVPPSVKELEIIYHKGSIIPPSVETMTIKTLGNSCKTLKQEFIPNSVQTLKLSGYFKIPSDSLPHSVKSLIYGHSCKVKSIPDHVQKVEIFTEGNRPFLTIPLNAKSLKIPTNMFNGPGTLNSMILEDVFHYFD</sequence>
<keyword evidence="1" id="KW-0677">Repeat</keyword>
<evidence type="ECO:0000313" key="3">
    <source>
        <dbReference type="Proteomes" id="UP000695562"/>
    </source>
</evidence>
<reference evidence="2" key="1">
    <citation type="submission" date="2020-01" db="EMBL/GenBank/DDBJ databases">
        <title>Development of genomics and gene disruption for Polysphondylium violaceum indicates a role for the polyketide synthase stlB in stalk morphogenesis.</title>
        <authorList>
            <person name="Narita B."/>
            <person name="Kawabe Y."/>
            <person name="Kin K."/>
            <person name="Saito T."/>
            <person name="Gibbs R."/>
            <person name="Kuspa A."/>
            <person name="Muzny D."/>
            <person name="Queller D."/>
            <person name="Richards S."/>
            <person name="Strassman J."/>
            <person name="Sucgang R."/>
            <person name="Worley K."/>
            <person name="Schaap P."/>
        </authorList>
    </citation>
    <scope>NUCLEOTIDE SEQUENCE</scope>
    <source>
        <strain evidence="2">QSvi11</strain>
    </source>
</reference>
<accession>A0A8J4PVP1</accession>
<organism evidence="2 3">
    <name type="scientific">Polysphondylium violaceum</name>
    <dbReference type="NCBI Taxonomy" id="133409"/>
    <lineage>
        <taxon>Eukaryota</taxon>
        <taxon>Amoebozoa</taxon>
        <taxon>Evosea</taxon>
        <taxon>Eumycetozoa</taxon>
        <taxon>Dictyostelia</taxon>
        <taxon>Dictyosteliales</taxon>
        <taxon>Dictyosteliaceae</taxon>
        <taxon>Polysphondylium</taxon>
    </lineage>
</organism>
<keyword evidence="3" id="KW-1185">Reference proteome</keyword>
<dbReference type="PANTHER" id="PTHR32134:SF92">
    <property type="entry name" value="FNIP REPEAT-CONTAINING PROTEIN"/>
    <property type="match status" value="1"/>
</dbReference>
<dbReference type="InterPro" id="IPR008615">
    <property type="entry name" value="FNIP"/>
</dbReference>
<dbReference type="InterPro" id="IPR051251">
    <property type="entry name" value="STK_FNIP-Repeat"/>
</dbReference>